<dbReference type="PANTHER" id="PTHR43452">
    <property type="entry name" value="PYRUVATE DECARBOXYLASE"/>
    <property type="match status" value="1"/>
</dbReference>
<feature type="binding site" evidence="9">
    <location>
        <position position="501"/>
    </location>
    <ligand>
        <name>Mg(2+)</name>
        <dbReference type="ChEBI" id="CHEBI:18420"/>
    </ligand>
</feature>
<dbReference type="InterPro" id="IPR012001">
    <property type="entry name" value="Thiamin_PyroP_enz_TPP-bd_dom"/>
</dbReference>
<feature type="domain" description="Thiamine pyrophosphate enzyme TPP-binding" evidence="12">
    <location>
        <begin position="428"/>
        <end position="539"/>
    </location>
</feature>
<accession>A0A4P7N2T2</accession>
<feature type="domain" description="Thiamine pyrophosphate enzyme central" evidence="11">
    <location>
        <begin position="217"/>
        <end position="319"/>
    </location>
</feature>
<gene>
    <name evidence="14" type="ORF">PoMZ_01672</name>
</gene>
<reference evidence="14 15" key="1">
    <citation type="journal article" date="2019" name="Mol. Biol. Evol.">
        <title>Blast fungal genomes show frequent chromosomal changes, gene gains and losses, and effector gene turnover.</title>
        <authorList>
            <person name="Gomez Luciano L.B."/>
            <person name="Jason Tsai I."/>
            <person name="Chuma I."/>
            <person name="Tosa Y."/>
            <person name="Chen Y.H."/>
            <person name="Li J.Y."/>
            <person name="Li M.Y."/>
            <person name="Jade Lu M.Y."/>
            <person name="Nakayashiki H."/>
            <person name="Li W.H."/>
        </authorList>
    </citation>
    <scope>NUCLEOTIDE SEQUENCE [LARGE SCALE GENOMIC DNA]</scope>
    <source>
        <strain evidence="14">MZ5-1-6</strain>
    </source>
</reference>
<dbReference type="FunFam" id="3.40.50.970:FF:000024">
    <property type="entry name" value="Pyruvate decarboxylase isozyme"/>
    <property type="match status" value="1"/>
</dbReference>
<comment type="cofactor">
    <cofactor evidence="9">
        <name>Mg(2+)</name>
        <dbReference type="ChEBI" id="CHEBI:18420"/>
    </cofactor>
    <text evidence="9">Binds 1 Mg(2+) per subunit.</text>
</comment>
<evidence type="ECO:0000256" key="1">
    <source>
        <dbReference type="ARBA" id="ARBA00001964"/>
    </source>
</evidence>
<dbReference type="Proteomes" id="UP000294847">
    <property type="component" value="Chromosome 2"/>
</dbReference>
<dbReference type="Pfam" id="PF02775">
    <property type="entry name" value="TPP_enzyme_C"/>
    <property type="match status" value="1"/>
</dbReference>
<evidence type="ECO:0000256" key="4">
    <source>
        <dbReference type="ARBA" id="ARBA00022723"/>
    </source>
</evidence>
<dbReference type="InterPro" id="IPR011766">
    <property type="entry name" value="TPP_enzyme_TPP-bd"/>
</dbReference>
<evidence type="ECO:0000313" key="14">
    <source>
        <dbReference type="EMBL" id="QBZ56757.1"/>
    </source>
</evidence>
<evidence type="ECO:0000256" key="5">
    <source>
        <dbReference type="ARBA" id="ARBA00022793"/>
    </source>
</evidence>
<dbReference type="SUPFAM" id="SSF52467">
    <property type="entry name" value="DHS-like NAD/FAD-binding domain"/>
    <property type="match status" value="1"/>
</dbReference>
<dbReference type="InterPro" id="IPR047214">
    <property type="entry name" value="TPP_PDC_IPDC"/>
</dbReference>
<dbReference type="PANTHER" id="PTHR43452:SF11">
    <property type="entry name" value="PYRUVATE DECARBOXYLASE"/>
    <property type="match status" value="1"/>
</dbReference>
<dbReference type="InterPro" id="IPR012110">
    <property type="entry name" value="PDC/IPDC-like"/>
</dbReference>
<keyword evidence="6 9" id="KW-0460">Magnesium</keyword>
<sequence length="609" mass="68076">MTKIPLARYIFQRLRQYGVDHIHGVPGDNLLHALDHIAPAGSRWVGCCNELNAAYAADGYARVRGMGAVFTTMGVGELSAANAIAGSQAERVPVVHLVGVPSREAMMGQSQYPNVMHHALQPGGGMEPFREIGRLLTQGRDEFRSSAAVYEGATAADFASKFDSMLRRSFVQRKTMYFPLRADLVDHQVDSSWLEKRLDGPDGEQGSKPPAEEWDFLKELRSAEKPVILVDRGLGMDAFKDEINELVALSGIPTFCMPSGAGMIDNRLPNYHGVHSGPFGRINSMTWVGSADLVLAIGPMFSDTNTFGWMTVPRPSAKNPNMKLMILASHTTRPKRAMPGQTTPVMLLQTNRDILRRAIEMLKKEPIKGKAIPFMKDWRVGERRWMVGDQRISQSILYQKLDKYLRPYDTILIGNATPLLGARDFVLPEGARVIASGQWFSIGHMLPAAMGAALAKRNLKGDAGRGRTILLDGDGSFQMTAQELGTIIRQRLDVTIFIFNNGGYAYERLIHGPDEEYNDIAPWKYLELPSAFGAEHARAMHGYNTQTHLVRTWDDLDRLFMDGRFNIGPGLKLVELRLGRKDVPARFRNLFREDEEEERLTRRIRSDPE</sequence>
<dbReference type="GO" id="GO:0000949">
    <property type="term" value="P:aromatic amino acid family catabolic process to alcohol via Ehrlich pathway"/>
    <property type="evidence" value="ECO:0007669"/>
    <property type="project" value="TreeGrafter"/>
</dbReference>
<keyword evidence="4 9" id="KW-0479">Metal-binding</keyword>
<evidence type="ECO:0000313" key="15">
    <source>
        <dbReference type="Proteomes" id="UP000294847"/>
    </source>
</evidence>
<comment type="similarity">
    <text evidence="2 10">Belongs to the TPP enzyme family.</text>
</comment>
<dbReference type="Pfam" id="PF02776">
    <property type="entry name" value="TPP_enzyme_N"/>
    <property type="match status" value="1"/>
</dbReference>
<evidence type="ECO:0000256" key="6">
    <source>
        <dbReference type="ARBA" id="ARBA00022842"/>
    </source>
</evidence>
<name>A0A4P7N2T2_PYROR</name>
<evidence type="ECO:0000256" key="10">
    <source>
        <dbReference type="RuleBase" id="RU362132"/>
    </source>
</evidence>
<evidence type="ECO:0000256" key="2">
    <source>
        <dbReference type="ARBA" id="ARBA00007812"/>
    </source>
</evidence>
<organism evidence="14 15">
    <name type="scientific">Pyricularia oryzae</name>
    <name type="common">Rice blast fungus</name>
    <name type="synonym">Magnaporthe oryzae</name>
    <dbReference type="NCBI Taxonomy" id="318829"/>
    <lineage>
        <taxon>Eukaryota</taxon>
        <taxon>Fungi</taxon>
        <taxon>Dikarya</taxon>
        <taxon>Ascomycota</taxon>
        <taxon>Pezizomycotina</taxon>
        <taxon>Sordariomycetes</taxon>
        <taxon>Sordariomycetidae</taxon>
        <taxon>Magnaporthales</taxon>
        <taxon>Pyriculariaceae</taxon>
        <taxon>Pyricularia</taxon>
    </lineage>
</organism>
<dbReference type="Gene3D" id="3.40.50.1220">
    <property type="entry name" value="TPP-binding domain"/>
    <property type="match status" value="1"/>
</dbReference>
<dbReference type="GO" id="GO:0005829">
    <property type="term" value="C:cytosol"/>
    <property type="evidence" value="ECO:0007669"/>
    <property type="project" value="TreeGrafter"/>
</dbReference>
<dbReference type="GO" id="GO:0005634">
    <property type="term" value="C:nucleus"/>
    <property type="evidence" value="ECO:0007669"/>
    <property type="project" value="TreeGrafter"/>
</dbReference>
<dbReference type="Gene3D" id="3.40.50.970">
    <property type="match status" value="2"/>
</dbReference>
<dbReference type="EMBL" id="CP034205">
    <property type="protein sequence ID" value="QBZ56757.1"/>
    <property type="molecule type" value="Genomic_DNA"/>
</dbReference>
<dbReference type="InterPro" id="IPR047213">
    <property type="entry name" value="TPP_PYR_PDC_IPDC-like"/>
</dbReference>
<dbReference type="AlphaFoldDB" id="A0A4P7N2T2"/>
<keyword evidence="7 10" id="KW-0786">Thiamine pyrophosphate</keyword>
<feature type="domain" description="Thiamine pyrophosphate enzyme N-terminal TPP-binding" evidence="13">
    <location>
        <begin position="6"/>
        <end position="107"/>
    </location>
</feature>
<dbReference type="InterPro" id="IPR012000">
    <property type="entry name" value="Thiamin_PyroP_enz_cen_dom"/>
</dbReference>
<dbReference type="Pfam" id="PF00205">
    <property type="entry name" value="TPP_enzyme_M"/>
    <property type="match status" value="1"/>
</dbReference>
<protein>
    <recommendedName>
        <fullName evidence="3">Pyruvate decarboxylase</fullName>
    </recommendedName>
</protein>
<feature type="binding site" evidence="9">
    <location>
        <position position="503"/>
    </location>
    <ligand>
        <name>Mg(2+)</name>
        <dbReference type="ChEBI" id="CHEBI:18420"/>
    </ligand>
</feature>
<evidence type="ECO:0000259" key="13">
    <source>
        <dbReference type="Pfam" id="PF02776"/>
    </source>
</evidence>
<dbReference type="GO" id="GO:0004737">
    <property type="term" value="F:pyruvate decarboxylase activity"/>
    <property type="evidence" value="ECO:0007669"/>
    <property type="project" value="TreeGrafter"/>
</dbReference>
<dbReference type="PIRSF" id="PIRSF036565">
    <property type="entry name" value="Pyruvt_ip_decrb"/>
    <property type="match status" value="1"/>
</dbReference>
<dbReference type="InterPro" id="IPR029035">
    <property type="entry name" value="DHS-like_NAD/FAD-binding_dom"/>
</dbReference>
<feature type="binding site" evidence="9">
    <location>
        <position position="474"/>
    </location>
    <ligand>
        <name>Mg(2+)</name>
        <dbReference type="ChEBI" id="CHEBI:18420"/>
    </ligand>
</feature>
<comment type="cofactor">
    <cofactor evidence="1">
        <name>thiamine diphosphate</name>
        <dbReference type="ChEBI" id="CHEBI:58937"/>
    </cofactor>
</comment>
<evidence type="ECO:0000256" key="7">
    <source>
        <dbReference type="ARBA" id="ARBA00023052"/>
    </source>
</evidence>
<evidence type="ECO:0000256" key="9">
    <source>
        <dbReference type="PIRSR" id="PIRSR036565-2"/>
    </source>
</evidence>
<keyword evidence="5" id="KW-0210">Decarboxylase</keyword>
<keyword evidence="8" id="KW-0456">Lyase</keyword>
<dbReference type="CDD" id="cd07038">
    <property type="entry name" value="TPP_PYR_PDC_IPDC_like"/>
    <property type="match status" value="1"/>
</dbReference>
<evidence type="ECO:0000256" key="3">
    <source>
        <dbReference type="ARBA" id="ARBA00014422"/>
    </source>
</evidence>
<evidence type="ECO:0000259" key="11">
    <source>
        <dbReference type="Pfam" id="PF00205"/>
    </source>
</evidence>
<dbReference type="CDD" id="cd02005">
    <property type="entry name" value="TPP_PDC_IPDC"/>
    <property type="match status" value="1"/>
</dbReference>
<proteinExistence type="inferred from homology"/>
<dbReference type="InterPro" id="IPR029061">
    <property type="entry name" value="THDP-binding"/>
</dbReference>
<dbReference type="GO" id="GO:0000287">
    <property type="term" value="F:magnesium ion binding"/>
    <property type="evidence" value="ECO:0007669"/>
    <property type="project" value="InterPro"/>
</dbReference>
<dbReference type="GO" id="GO:0030976">
    <property type="term" value="F:thiamine pyrophosphate binding"/>
    <property type="evidence" value="ECO:0007669"/>
    <property type="project" value="InterPro"/>
</dbReference>
<evidence type="ECO:0000256" key="8">
    <source>
        <dbReference type="ARBA" id="ARBA00023239"/>
    </source>
</evidence>
<evidence type="ECO:0000259" key="12">
    <source>
        <dbReference type="Pfam" id="PF02775"/>
    </source>
</evidence>
<dbReference type="SUPFAM" id="SSF52518">
    <property type="entry name" value="Thiamin diphosphate-binding fold (THDP-binding)"/>
    <property type="match status" value="2"/>
</dbReference>